<dbReference type="PANTHER" id="PTHR43798:SF33">
    <property type="entry name" value="HYDROLASE, PUTATIVE (AFU_ORTHOLOGUE AFUA_2G14860)-RELATED"/>
    <property type="match status" value="1"/>
</dbReference>
<dbReference type="RefSeq" id="WP_074255845.1">
    <property type="nucleotide sequence ID" value="NZ_FSRL01000001.1"/>
</dbReference>
<dbReference type="EMBL" id="FSRL01000001">
    <property type="protein sequence ID" value="SIN95699.1"/>
    <property type="molecule type" value="Genomic_DNA"/>
</dbReference>
<keyword evidence="3" id="KW-1185">Reference proteome</keyword>
<sequence length="289" mass="31663">MTFTPHTTPIDGLTIAYETGGSPTGLPLLFLHGFPQTRAMWHPIAAAFAASHPVVLADLPGYGASDKPQDLAPYSFREMARRLAALMSHLGHETFAVVSHDRGARVAHRMALDHPDRLSAVTLMDIVPTHTLLTELKLPVARSYYHWFFLAQPEPFPERMIAADPEAYYESCLLGWGAAQLSDFHESQLMAYRAAWANPETRRAMCNDYRTTLTRDLADDAADLGARIACPAQILYGASGAMARLYDVPATWAPKTGTMTHAALPGGHFFPDTAPEETAEAIKSFLEAL</sequence>
<evidence type="ECO:0000259" key="1">
    <source>
        <dbReference type="Pfam" id="PF00561"/>
    </source>
</evidence>
<organism evidence="2 3">
    <name type="scientific">Vannielia litorea</name>
    <dbReference type="NCBI Taxonomy" id="1217970"/>
    <lineage>
        <taxon>Bacteria</taxon>
        <taxon>Pseudomonadati</taxon>
        <taxon>Pseudomonadota</taxon>
        <taxon>Alphaproteobacteria</taxon>
        <taxon>Rhodobacterales</taxon>
        <taxon>Paracoccaceae</taxon>
        <taxon>Vannielia</taxon>
    </lineage>
</organism>
<dbReference type="PANTHER" id="PTHR43798">
    <property type="entry name" value="MONOACYLGLYCEROL LIPASE"/>
    <property type="match status" value="1"/>
</dbReference>
<dbReference type="SUPFAM" id="SSF53474">
    <property type="entry name" value="alpha/beta-Hydrolases"/>
    <property type="match status" value="1"/>
</dbReference>
<reference evidence="3" key="1">
    <citation type="submission" date="2016-11" db="EMBL/GenBank/DDBJ databases">
        <authorList>
            <person name="Varghese N."/>
            <person name="Submissions S."/>
        </authorList>
    </citation>
    <scope>NUCLEOTIDE SEQUENCE [LARGE SCALE GENOMIC DNA]</scope>
    <source>
        <strain evidence="3">DSM 29440</strain>
    </source>
</reference>
<dbReference type="PRINTS" id="PR00412">
    <property type="entry name" value="EPOXHYDRLASE"/>
</dbReference>
<dbReference type="OrthoDB" id="9804723at2"/>
<dbReference type="PRINTS" id="PR00111">
    <property type="entry name" value="ABHYDROLASE"/>
</dbReference>
<evidence type="ECO:0000313" key="2">
    <source>
        <dbReference type="EMBL" id="SIN95699.1"/>
    </source>
</evidence>
<dbReference type="Gene3D" id="3.40.50.1820">
    <property type="entry name" value="alpha/beta hydrolase"/>
    <property type="match status" value="1"/>
</dbReference>
<protein>
    <submittedName>
        <fullName evidence="2">Haloacetate dehalogenase</fullName>
    </submittedName>
</protein>
<dbReference type="InterPro" id="IPR000639">
    <property type="entry name" value="Epox_hydrolase-like"/>
</dbReference>
<evidence type="ECO:0000313" key="3">
    <source>
        <dbReference type="Proteomes" id="UP000184932"/>
    </source>
</evidence>
<dbReference type="GO" id="GO:0016020">
    <property type="term" value="C:membrane"/>
    <property type="evidence" value="ECO:0007669"/>
    <property type="project" value="TreeGrafter"/>
</dbReference>
<gene>
    <name evidence="2" type="ORF">SAMN05444002_1736</name>
</gene>
<feature type="domain" description="AB hydrolase-1" evidence="1">
    <location>
        <begin position="27"/>
        <end position="273"/>
    </location>
</feature>
<name>A0A1N6FKA5_9RHOB</name>
<dbReference type="GO" id="GO:0047372">
    <property type="term" value="F:monoacylglycerol lipase activity"/>
    <property type="evidence" value="ECO:0007669"/>
    <property type="project" value="TreeGrafter"/>
</dbReference>
<dbReference type="Proteomes" id="UP000184932">
    <property type="component" value="Unassembled WGS sequence"/>
</dbReference>
<dbReference type="AlphaFoldDB" id="A0A1N6FKA5"/>
<dbReference type="Pfam" id="PF00561">
    <property type="entry name" value="Abhydrolase_1"/>
    <property type="match status" value="1"/>
</dbReference>
<dbReference type="InterPro" id="IPR029058">
    <property type="entry name" value="AB_hydrolase_fold"/>
</dbReference>
<dbReference type="InterPro" id="IPR050266">
    <property type="entry name" value="AB_hydrolase_sf"/>
</dbReference>
<proteinExistence type="predicted"/>
<dbReference type="GO" id="GO:0046464">
    <property type="term" value="P:acylglycerol catabolic process"/>
    <property type="evidence" value="ECO:0007669"/>
    <property type="project" value="TreeGrafter"/>
</dbReference>
<dbReference type="STRING" id="1217970.SAMN05444002_1736"/>
<dbReference type="InterPro" id="IPR000073">
    <property type="entry name" value="AB_hydrolase_1"/>
</dbReference>
<accession>A0A1N6FKA5</accession>